<name>A0A8S5QYN0_9CAUD</name>
<dbReference type="EMBL" id="BK015770">
    <property type="protein sequence ID" value="DAE24200.1"/>
    <property type="molecule type" value="Genomic_DNA"/>
</dbReference>
<organism evidence="1">
    <name type="scientific">Caudovirales sp. ctNZz8</name>
    <dbReference type="NCBI Taxonomy" id="2826772"/>
    <lineage>
        <taxon>Viruses</taxon>
        <taxon>Duplodnaviria</taxon>
        <taxon>Heunggongvirae</taxon>
        <taxon>Uroviricota</taxon>
        <taxon>Caudoviricetes</taxon>
    </lineage>
</organism>
<reference evidence="1" key="1">
    <citation type="journal article" date="2021" name="Proc. Natl. Acad. Sci. U.S.A.">
        <title>A Catalog of Tens of Thousands of Viruses from Human Metagenomes Reveals Hidden Associations with Chronic Diseases.</title>
        <authorList>
            <person name="Tisza M.J."/>
            <person name="Buck C.B."/>
        </authorList>
    </citation>
    <scope>NUCLEOTIDE SEQUENCE</scope>
    <source>
        <strain evidence="1">CtNZz8</strain>
    </source>
</reference>
<protein>
    <submittedName>
        <fullName evidence="1">Uncharacterized protein</fullName>
    </submittedName>
</protein>
<evidence type="ECO:0000313" key="1">
    <source>
        <dbReference type="EMBL" id="DAE24200.1"/>
    </source>
</evidence>
<accession>A0A8S5QYN0</accession>
<sequence>MDRVSIPYPYRIDTLSIPRVRACVCARSRAHCLCICN</sequence>
<proteinExistence type="predicted"/>